<protein>
    <submittedName>
        <fullName evidence="1">Uncharacterized protein</fullName>
    </submittedName>
</protein>
<evidence type="ECO:0000313" key="1">
    <source>
        <dbReference type="EMBL" id="ARF11068.1"/>
    </source>
</evidence>
<gene>
    <name evidence="1" type="ORF">Hokovirus_4_42</name>
</gene>
<name>A0A1V0SHF1_9VIRU</name>
<organism evidence="1">
    <name type="scientific">Hokovirus HKV1</name>
    <dbReference type="NCBI Taxonomy" id="1977638"/>
    <lineage>
        <taxon>Viruses</taxon>
        <taxon>Varidnaviria</taxon>
        <taxon>Bamfordvirae</taxon>
        <taxon>Nucleocytoviricota</taxon>
        <taxon>Megaviricetes</taxon>
        <taxon>Imitervirales</taxon>
        <taxon>Mimiviridae</taxon>
        <taxon>Klosneuvirinae</taxon>
        <taxon>Hokovirus</taxon>
    </lineage>
</organism>
<sequence length="406" mass="47837">MKKTNYVKKTVNLIEQDTEIIKNIDKEDIRDTKKKIIKKKPVDDISNNSDTMRDKINYIYDILNEIKNTFKFKKDINEDSNIIEKIERPKKTLRDVLVNPDDYVTLDKFKKFTETLLYAPPIEKSVNYKNIWLTDMKLDRIALFLSRLQVFNVCSISSKINNSVPLSLILYTGNPETKNLHSFLVRLENEILKYMRNNISKKINIKSSILKYPDYKYPIFKVSAPFTRKSSSIVEYPFHVLTMDGNRTHFSEIQRRSTVSCFIELDYIWFNDKDFGIEWTLKQVKVYPILLWNVNHFTDNDVEEVKPIECYHCMYCPNHHIRTCDIINNIPPPPPPPPLLPKINTIKTEITKPKNDTKTNDKKWITVTDEILLNSKALLKPVLKKNENIEDKKNEEVIKNVFDNLL</sequence>
<dbReference type="EMBL" id="KY684106">
    <property type="protein sequence ID" value="ARF11068.1"/>
    <property type="molecule type" value="Genomic_DNA"/>
</dbReference>
<reference evidence="1" key="1">
    <citation type="journal article" date="2017" name="Science">
        <title>Giant viruses with an expanded complement of translation system components.</title>
        <authorList>
            <person name="Schulz F."/>
            <person name="Yutin N."/>
            <person name="Ivanova N.N."/>
            <person name="Ortega D.R."/>
            <person name="Lee T.K."/>
            <person name="Vierheilig J."/>
            <person name="Daims H."/>
            <person name="Horn M."/>
            <person name="Wagner M."/>
            <person name="Jensen G.J."/>
            <person name="Kyrpides N.C."/>
            <person name="Koonin E.V."/>
            <person name="Woyke T."/>
        </authorList>
    </citation>
    <scope>NUCLEOTIDE SEQUENCE</scope>
    <source>
        <strain evidence="1">HKV1</strain>
    </source>
</reference>
<accession>A0A1V0SHF1</accession>
<proteinExistence type="predicted"/>